<dbReference type="OrthoDB" id="9762054at2"/>
<dbReference type="NCBIfam" id="TIGR01345">
    <property type="entry name" value="malate_syn_G"/>
    <property type="match status" value="1"/>
</dbReference>
<dbReference type="KEGG" id="tvi:Thivi_2151"/>
<dbReference type="Pfam" id="PF20658">
    <property type="entry name" value="MSG_insertion"/>
    <property type="match status" value="1"/>
</dbReference>
<evidence type="ECO:0000313" key="18">
    <source>
        <dbReference type="EMBL" id="AFL74101.1"/>
    </source>
</evidence>
<dbReference type="Pfam" id="PF20659">
    <property type="entry name" value="MS_C"/>
    <property type="match status" value="1"/>
</dbReference>
<dbReference type="EC" id="2.3.3.9" evidence="10 11"/>
<evidence type="ECO:0000259" key="14">
    <source>
        <dbReference type="Pfam" id="PF01274"/>
    </source>
</evidence>
<name>I3YAT3_THIV6</name>
<feature type="binding site" evidence="10">
    <location>
        <position position="433"/>
    </location>
    <ligand>
        <name>glyoxylate</name>
        <dbReference type="ChEBI" id="CHEBI:36655"/>
    </ligand>
</feature>
<evidence type="ECO:0000256" key="3">
    <source>
        <dbReference type="ARBA" id="ARBA00022490"/>
    </source>
</evidence>
<evidence type="ECO:0000256" key="2">
    <source>
        <dbReference type="ARBA" id="ARBA00022435"/>
    </source>
</evidence>
<evidence type="ECO:0000313" key="19">
    <source>
        <dbReference type="Proteomes" id="UP000006062"/>
    </source>
</evidence>
<dbReference type="GO" id="GO:0005829">
    <property type="term" value="C:cytosol"/>
    <property type="evidence" value="ECO:0007669"/>
    <property type="project" value="TreeGrafter"/>
</dbReference>
<keyword evidence="19" id="KW-1185">Reference proteome</keyword>
<dbReference type="InterPro" id="IPR044856">
    <property type="entry name" value="Malate_synth_C_sf"/>
</dbReference>
<feature type="domain" description="Malate synthase C-terminal" evidence="17">
    <location>
        <begin position="593"/>
        <end position="674"/>
    </location>
</feature>
<dbReference type="Pfam" id="PF01274">
    <property type="entry name" value="MS_TIM-barrel"/>
    <property type="match status" value="1"/>
</dbReference>
<keyword evidence="4 10" id="KW-0816">Tricarboxylic acid cycle</keyword>
<feature type="modified residue" description="Cysteine sulfenic acid (-SOH)" evidence="10">
    <location>
        <position position="619"/>
    </location>
</feature>
<dbReference type="GO" id="GO:0006099">
    <property type="term" value="P:tricarboxylic acid cycle"/>
    <property type="evidence" value="ECO:0007669"/>
    <property type="project" value="UniProtKB-KW"/>
</dbReference>
<dbReference type="Gene3D" id="1.20.1220.12">
    <property type="entry name" value="Malate synthase, domain III"/>
    <property type="match status" value="1"/>
</dbReference>
<evidence type="ECO:0000259" key="17">
    <source>
        <dbReference type="Pfam" id="PF20659"/>
    </source>
</evidence>
<feature type="binding site" evidence="10">
    <location>
        <position position="313"/>
    </location>
    <ligand>
        <name>acetyl-CoA</name>
        <dbReference type="ChEBI" id="CHEBI:57288"/>
    </ligand>
</feature>
<evidence type="ECO:0000256" key="11">
    <source>
        <dbReference type="NCBIfam" id="TIGR01345"/>
    </source>
</evidence>
<feature type="active site" description="Proton donor" evidence="10 12">
    <location>
        <position position="633"/>
    </location>
</feature>
<evidence type="ECO:0000256" key="4">
    <source>
        <dbReference type="ARBA" id="ARBA00022532"/>
    </source>
</evidence>
<dbReference type="PANTHER" id="PTHR42739">
    <property type="entry name" value="MALATE SYNTHASE G"/>
    <property type="match status" value="1"/>
</dbReference>
<comment type="pathway">
    <text evidence="10 13">Carbohydrate metabolism; glyoxylate cycle; (S)-malate from isocitrate: step 2/2.</text>
</comment>
<keyword evidence="18" id="KW-0012">Acyltransferase</keyword>
<accession>I3YAT3</accession>
<comment type="catalytic activity">
    <reaction evidence="9 10 13">
        <text>glyoxylate + acetyl-CoA + H2O = (S)-malate + CoA + H(+)</text>
        <dbReference type="Rhea" id="RHEA:18181"/>
        <dbReference type="ChEBI" id="CHEBI:15377"/>
        <dbReference type="ChEBI" id="CHEBI:15378"/>
        <dbReference type="ChEBI" id="CHEBI:15589"/>
        <dbReference type="ChEBI" id="CHEBI:36655"/>
        <dbReference type="ChEBI" id="CHEBI:57287"/>
        <dbReference type="ChEBI" id="CHEBI:57288"/>
        <dbReference type="EC" id="2.3.3.9"/>
    </reaction>
</comment>
<dbReference type="SUPFAM" id="SSF51645">
    <property type="entry name" value="Malate synthase G"/>
    <property type="match status" value="1"/>
</dbReference>
<keyword evidence="7 10" id="KW-0460">Magnesium</keyword>
<dbReference type="RefSeq" id="WP_014778551.1">
    <property type="nucleotide sequence ID" value="NC_018012.1"/>
</dbReference>
<comment type="caution">
    <text evidence="10">Lacks conserved residue(s) required for the propagation of feature annotation.</text>
</comment>
<evidence type="ECO:0000256" key="8">
    <source>
        <dbReference type="ARBA" id="ARBA00023097"/>
    </source>
</evidence>
<dbReference type="GO" id="GO:0004474">
    <property type="term" value="F:malate synthase activity"/>
    <property type="evidence" value="ECO:0007669"/>
    <property type="project" value="UniProtKB-UniRule"/>
</dbReference>
<dbReference type="InterPro" id="IPR011076">
    <property type="entry name" value="Malate_synth_sf"/>
</dbReference>
<evidence type="ECO:0000256" key="10">
    <source>
        <dbReference type="HAMAP-Rule" id="MF_00641"/>
    </source>
</evidence>
<feature type="binding site" evidence="10">
    <location>
        <position position="461"/>
    </location>
    <ligand>
        <name>Mg(2+)</name>
        <dbReference type="ChEBI" id="CHEBI:18420"/>
    </ligand>
</feature>
<feature type="domain" description="Malate synthase N-terminal" evidence="15">
    <location>
        <begin position="17"/>
        <end position="71"/>
    </location>
</feature>
<dbReference type="NCBIfam" id="NF002825">
    <property type="entry name" value="PRK02999.1"/>
    <property type="match status" value="1"/>
</dbReference>
<evidence type="ECO:0000256" key="5">
    <source>
        <dbReference type="ARBA" id="ARBA00022679"/>
    </source>
</evidence>
<sequence length="730" mass="79942">MIERLETGGLKVAKPLYDLVSNEIAPGTGIAPDDFWRDFGAILSELAPRNRELLARRDALQTQLDAWHRERRGQQLDLDAYRAYLSEIGYLVPEGPDFLVSTTNVDPEIAAIAGPQLVVPLSNARYALNAANARWGSLYDALYGTDAIPEEDHLKRGHDFNPERGAAVVARAAAFLDATVPLNRGSYGDACGFKLEQGKLVVCLPDNSQTMLTDPAQFIGYRGSPEQVSAILLVHHGLHIEIQIDREHAIGRESPSGIADILLESAVTCIQDCEDSVAAVDTEDKVGVYRHWLGLMKGDLTVQFSKGGRMVERAMEPDRNYIRLGGGTLAMPSRALMLVRTVGHLMTTDAVLDAAGQEVPEGMLDAMITVLCALHDVHPDVGARRNSRAGSVYLVKPKLHGPEEVQLAVDLFARVEAALGLPVNTVKIGIMDEERRTTVNLKECIRVARERIIFINTGFLDRTGDEIHSGMEAGPVPRKGDMKRQPWLLAYEDWNVDVGLACGLPGHAQIGKGMWTMPDEMRAMLASKIAHPQAGANCAWVPSPTAATLHAIHYHQVDVAEVQAELARGGRRASLDDLLQVPTVLDPAWTAEEIQQELDNCCQGILGYVVRWIDQGVGCSKVPDIANVGLMEDRATLRISSQQVANWLHHGVVSRERVLETLQRMAGVVDGQNAGDPCYRPMAPGFDGIAFEAARELIFQGRAAPNGYTEPRLHAMRRRRKQLDGTRADS</sequence>
<dbReference type="PANTHER" id="PTHR42739:SF1">
    <property type="entry name" value="MALATE SYNTHASE G"/>
    <property type="match status" value="1"/>
</dbReference>
<comment type="similarity">
    <text evidence="10 13">Belongs to the malate synthase family. GlcB subfamily.</text>
</comment>
<keyword evidence="8 10" id="KW-0558">Oxidation</keyword>
<dbReference type="EMBL" id="CP003154">
    <property type="protein sequence ID" value="AFL74101.1"/>
    <property type="molecule type" value="Genomic_DNA"/>
</dbReference>
<evidence type="ECO:0000259" key="15">
    <source>
        <dbReference type="Pfam" id="PF20656"/>
    </source>
</evidence>
<feature type="domain" description="Malate synthase TIM barrel" evidence="14">
    <location>
        <begin position="337"/>
        <end position="580"/>
    </location>
</feature>
<dbReference type="Proteomes" id="UP000006062">
    <property type="component" value="Chromosome"/>
</dbReference>
<organism evidence="18 19">
    <name type="scientific">Thiocystis violascens (strain ATCC 17096 / DSM 198 / 6111)</name>
    <name type="common">Chromatium violascens</name>
    <dbReference type="NCBI Taxonomy" id="765911"/>
    <lineage>
        <taxon>Bacteria</taxon>
        <taxon>Pseudomonadati</taxon>
        <taxon>Pseudomonadota</taxon>
        <taxon>Gammaproteobacteria</taxon>
        <taxon>Chromatiales</taxon>
        <taxon>Chromatiaceae</taxon>
        <taxon>Thiocystis</taxon>
    </lineage>
</organism>
<keyword evidence="5 10" id="KW-0808">Transferase</keyword>
<dbReference type="HOGENOM" id="CLU_028446_1_0_6"/>
<feature type="binding site" evidence="10">
    <location>
        <position position="118"/>
    </location>
    <ligand>
        <name>acetyl-CoA</name>
        <dbReference type="ChEBI" id="CHEBI:57288"/>
    </ligand>
</feature>
<evidence type="ECO:0000256" key="9">
    <source>
        <dbReference type="ARBA" id="ARBA00047918"/>
    </source>
</evidence>
<keyword evidence="3 10" id="KW-0963">Cytoplasm</keyword>
<evidence type="ECO:0000256" key="12">
    <source>
        <dbReference type="PIRSR" id="PIRSR601465-50"/>
    </source>
</evidence>
<dbReference type="GO" id="GO:0000287">
    <property type="term" value="F:magnesium ion binding"/>
    <property type="evidence" value="ECO:0007669"/>
    <property type="project" value="TreeGrafter"/>
</dbReference>
<dbReference type="InterPro" id="IPR046363">
    <property type="entry name" value="MS_N_TIM-barrel_dom"/>
</dbReference>
<feature type="binding site" evidence="10">
    <location>
        <position position="542"/>
    </location>
    <ligand>
        <name>acetyl-CoA</name>
        <dbReference type="ChEBI" id="CHEBI:57288"/>
    </ligand>
</feature>
<feature type="binding site" evidence="10">
    <location>
        <position position="340"/>
    </location>
    <ligand>
        <name>glyoxylate</name>
        <dbReference type="ChEBI" id="CHEBI:36655"/>
    </ligand>
</feature>
<evidence type="ECO:0000256" key="13">
    <source>
        <dbReference type="RuleBase" id="RU003572"/>
    </source>
</evidence>
<dbReference type="STRING" id="765911.Thivi_2151"/>
<comment type="function">
    <text evidence="10">Involved in the glycolate utilization. Catalyzes the condensation and subsequent hydrolysis of acetyl-coenzyme A (acetyl-CoA) and glyoxylate to form malate and CoA.</text>
</comment>
<dbReference type="HAMAP" id="MF_00641">
    <property type="entry name" value="Malate_synth_G"/>
    <property type="match status" value="1"/>
</dbReference>
<dbReference type="Gene3D" id="3.20.20.360">
    <property type="entry name" value="Malate synthase, domain 3"/>
    <property type="match status" value="2"/>
</dbReference>
<feature type="binding site" evidence="10">
    <location>
        <begin position="458"/>
        <end position="461"/>
    </location>
    <ligand>
        <name>glyoxylate</name>
        <dbReference type="ChEBI" id="CHEBI:36655"/>
    </ligand>
</feature>
<dbReference type="UniPathway" id="UPA00703">
    <property type="reaction ID" value="UER00720"/>
</dbReference>
<evidence type="ECO:0000256" key="6">
    <source>
        <dbReference type="ARBA" id="ARBA00022723"/>
    </source>
</evidence>
<comment type="subunit">
    <text evidence="10">Monomer.</text>
</comment>
<reference evidence="18 19" key="1">
    <citation type="submission" date="2012-06" db="EMBL/GenBank/DDBJ databases">
        <title>Complete sequence of Thiocystis violascens DSM 198.</title>
        <authorList>
            <consortium name="US DOE Joint Genome Institute"/>
            <person name="Lucas S."/>
            <person name="Han J."/>
            <person name="Lapidus A."/>
            <person name="Cheng J.-F."/>
            <person name="Goodwin L."/>
            <person name="Pitluck S."/>
            <person name="Peters L."/>
            <person name="Ovchinnikova G."/>
            <person name="Teshima H."/>
            <person name="Detter J.C."/>
            <person name="Han C."/>
            <person name="Tapia R."/>
            <person name="Land M."/>
            <person name="Hauser L."/>
            <person name="Kyrpides N."/>
            <person name="Ivanova N."/>
            <person name="Pagani I."/>
            <person name="Vogl K."/>
            <person name="Liu Z."/>
            <person name="Frigaard N.-U."/>
            <person name="Bryant D."/>
            <person name="Woyke T."/>
        </authorList>
    </citation>
    <scope>NUCLEOTIDE SEQUENCE [LARGE SCALE GENOMIC DNA]</scope>
    <source>
        <strain evidence="19">ATCC 17096 / DSM 198 / 6111</strain>
    </source>
</reference>
<comment type="subcellular location">
    <subcellularLocation>
        <location evidence="10 13">Cytoplasm</location>
    </subcellularLocation>
</comment>
<dbReference type="InterPro" id="IPR006253">
    <property type="entry name" value="Malate_synthG"/>
</dbReference>
<evidence type="ECO:0000259" key="16">
    <source>
        <dbReference type="Pfam" id="PF20658"/>
    </source>
</evidence>
<keyword evidence="2 10" id="KW-0329">Glyoxylate bypass</keyword>
<dbReference type="GO" id="GO:0009436">
    <property type="term" value="P:glyoxylate catabolic process"/>
    <property type="evidence" value="ECO:0007669"/>
    <property type="project" value="TreeGrafter"/>
</dbReference>
<feature type="domain" description="Malate synthase G alpha-beta insertion" evidence="16">
    <location>
        <begin position="160"/>
        <end position="235"/>
    </location>
</feature>
<gene>
    <name evidence="10" type="primary">glcB</name>
    <name evidence="18" type="ordered locus">Thivi_2151</name>
</gene>
<dbReference type="Pfam" id="PF20656">
    <property type="entry name" value="MS_N"/>
    <property type="match status" value="1"/>
</dbReference>
<dbReference type="InterPro" id="IPR001465">
    <property type="entry name" value="Malate_synthase_TIM"/>
</dbReference>
<dbReference type="InterPro" id="IPR048355">
    <property type="entry name" value="MS_C"/>
</dbReference>
<protein>
    <recommendedName>
        <fullName evidence="10 11">Malate synthase G</fullName>
        <ecNumber evidence="10 11">2.3.3.9</ecNumber>
    </recommendedName>
</protein>
<evidence type="ECO:0000256" key="7">
    <source>
        <dbReference type="ARBA" id="ARBA00022842"/>
    </source>
</evidence>
<feature type="binding site" evidence="10">
    <location>
        <position position="433"/>
    </location>
    <ligand>
        <name>Mg(2+)</name>
        <dbReference type="ChEBI" id="CHEBI:18420"/>
    </ligand>
</feature>
<comment type="cofactor">
    <cofactor evidence="1 10">
        <name>Mg(2+)</name>
        <dbReference type="ChEBI" id="CHEBI:18420"/>
    </cofactor>
</comment>
<dbReference type="InterPro" id="IPR048357">
    <property type="entry name" value="MSG_insertion"/>
</dbReference>
<feature type="binding site" evidence="10">
    <location>
        <begin position="125"/>
        <end position="126"/>
    </location>
    <ligand>
        <name>acetyl-CoA</name>
        <dbReference type="ChEBI" id="CHEBI:57288"/>
    </ligand>
</feature>
<dbReference type="eggNOG" id="COG2225">
    <property type="taxonomic scope" value="Bacteria"/>
</dbReference>
<feature type="active site" description="Proton acceptor" evidence="10 12">
    <location>
        <position position="340"/>
    </location>
</feature>
<evidence type="ECO:0000256" key="1">
    <source>
        <dbReference type="ARBA" id="ARBA00001946"/>
    </source>
</evidence>
<feature type="binding site" evidence="10">
    <location>
        <position position="276"/>
    </location>
    <ligand>
        <name>acetyl-CoA</name>
        <dbReference type="ChEBI" id="CHEBI:57288"/>
    </ligand>
</feature>
<dbReference type="GO" id="GO:0006097">
    <property type="term" value="P:glyoxylate cycle"/>
    <property type="evidence" value="ECO:0007669"/>
    <property type="project" value="UniProtKB-UniRule"/>
</dbReference>
<proteinExistence type="inferred from homology"/>
<dbReference type="AlphaFoldDB" id="I3YAT3"/>
<dbReference type="InterPro" id="IPR048356">
    <property type="entry name" value="MS_N"/>
</dbReference>
<keyword evidence="6 10" id="KW-0479">Metal-binding</keyword>